<dbReference type="RefSeq" id="WP_317625870.1">
    <property type="nucleotide sequence ID" value="NZ_JANFFA010000002.1"/>
</dbReference>
<evidence type="ECO:0000256" key="1">
    <source>
        <dbReference type="ARBA" id="ARBA00006739"/>
    </source>
</evidence>
<dbReference type="PANTHER" id="PTHR43179">
    <property type="entry name" value="RHAMNOSYLTRANSFERASE WBBL"/>
    <property type="match status" value="1"/>
</dbReference>
<dbReference type="Gene3D" id="3.90.550.10">
    <property type="entry name" value="Spore Coat Polysaccharide Biosynthesis Protein SpsA, Chain A"/>
    <property type="match status" value="1"/>
</dbReference>
<proteinExistence type="inferred from homology"/>
<sequence>MSEQPPATPTISIVIVSRGRPESLGWCLTGIAGLFYANFEVVVVACPDGAAVARARMGERIKLVEFDEANIAAARNLGIAQAAGEIVAFIDDDAVPEPTWLDHLVRAFEDRGVAAAGGFVRGRNGISFQWKAREVDSCGRATPLEVVDGVARPGPGRVVKTEGTNMAVRRDILAALGGFDPGYRFYLDETDLNLRLAAAGHRTAIVPEAEVHHAYAASIRRRTDRAVTDLSDIGASTTYFLRRHCPEEDHAARRQEVFREQQARVFGQMRKRMISRDAAGQLMEGLVQGFEEGLIRVLAPLAPLPEAQAPFRRFAPCPGPAVTLAGRPWQAAALRREAAERAKQGESVSLYIFSPTTLYHRVQFTNAGYWEQSGGLFGRSERHGPLIRMVSFRRRLAQETERTAGVRKLLTE</sequence>
<dbReference type="Pfam" id="PF13641">
    <property type="entry name" value="Glyco_tranf_2_3"/>
    <property type="match status" value="1"/>
</dbReference>
<comment type="similarity">
    <text evidence="1">Belongs to the glycosyltransferase 2 family.</text>
</comment>
<comment type="caution">
    <text evidence="4">The sequence shown here is derived from an EMBL/GenBank/DDBJ whole genome shotgun (WGS) entry which is preliminary data.</text>
</comment>
<keyword evidence="5" id="KW-1185">Reference proteome</keyword>
<dbReference type="InterPro" id="IPR029044">
    <property type="entry name" value="Nucleotide-diphossugar_trans"/>
</dbReference>
<dbReference type="AlphaFoldDB" id="A0AAJ1X785"/>
<dbReference type="EMBL" id="JANFFA010000002">
    <property type="protein sequence ID" value="MDQ2094267.1"/>
    <property type="molecule type" value="Genomic_DNA"/>
</dbReference>
<name>A0AAJ1X785_9RHOB</name>
<keyword evidence="3 4" id="KW-0808">Transferase</keyword>
<protein>
    <submittedName>
        <fullName evidence="4">Glycosyltransferase</fullName>
        <ecNumber evidence="4">2.4.-.-</ecNumber>
    </submittedName>
</protein>
<dbReference type="PANTHER" id="PTHR43179:SF12">
    <property type="entry name" value="GALACTOFURANOSYLTRANSFERASE GLFT2"/>
    <property type="match status" value="1"/>
</dbReference>
<accession>A0AAJ1X785</accession>
<reference evidence="4" key="2">
    <citation type="submission" date="2023-04" db="EMBL/GenBank/DDBJ databases">
        <title>'Rhodoalgimonas zhirmunskyi' gen. nov., isolated from a red alga.</title>
        <authorList>
            <person name="Nedashkovskaya O.I."/>
            <person name="Otstavnykh N.Y."/>
            <person name="Bystritskaya E.P."/>
            <person name="Balabanova L.A."/>
            <person name="Isaeva M.P."/>
        </authorList>
    </citation>
    <scope>NUCLEOTIDE SEQUENCE</scope>
    <source>
        <strain evidence="4">10Alg 79</strain>
    </source>
</reference>
<gene>
    <name evidence="4" type="ORF">NOI20_09105</name>
</gene>
<evidence type="ECO:0000256" key="3">
    <source>
        <dbReference type="ARBA" id="ARBA00022679"/>
    </source>
</evidence>
<reference evidence="4" key="1">
    <citation type="submission" date="2022-07" db="EMBL/GenBank/DDBJ databases">
        <authorList>
            <person name="Otstavnykh N."/>
            <person name="Isaeva M."/>
            <person name="Bystritskaya E."/>
        </authorList>
    </citation>
    <scope>NUCLEOTIDE SEQUENCE</scope>
    <source>
        <strain evidence="4">10Alg 79</strain>
    </source>
</reference>
<evidence type="ECO:0000256" key="2">
    <source>
        <dbReference type="ARBA" id="ARBA00022676"/>
    </source>
</evidence>
<dbReference type="EC" id="2.4.-.-" evidence="4"/>
<dbReference type="Proteomes" id="UP001227162">
    <property type="component" value="Unassembled WGS sequence"/>
</dbReference>
<evidence type="ECO:0000313" key="5">
    <source>
        <dbReference type="Proteomes" id="UP001227162"/>
    </source>
</evidence>
<dbReference type="SUPFAM" id="SSF53448">
    <property type="entry name" value="Nucleotide-diphospho-sugar transferases"/>
    <property type="match status" value="1"/>
</dbReference>
<dbReference type="GO" id="GO:0016757">
    <property type="term" value="F:glycosyltransferase activity"/>
    <property type="evidence" value="ECO:0007669"/>
    <property type="project" value="UniProtKB-KW"/>
</dbReference>
<organism evidence="4 5">
    <name type="scientific">Rhodalgimonas zhirmunskyi</name>
    <dbReference type="NCBI Taxonomy" id="2964767"/>
    <lineage>
        <taxon>Bacteria</taxon>
        <taxon>Pseudomonadati</taxon>
        <taxon>Pseudomonadota</taxon>
        <taxon>Alphaproteobacteria</taxon>
        <taxon>Rhodobacterales</taxon>
        <taxon>Roseobacteraceae</taxon>
        <taxon>Rhodalgimonas</taxon>
    </lineage>
</organism>
<evidence type="ECO:0000313" key="4">
    <source>
        <dbReference type="EMBL" id="MDQ2094267.1"/>
    </source>
</evidence>
<keyword evidence="2 4" id="KW-0328">Glycosyltransferase</keyword>